<gene>
    <name evidence="2" type="ORF">K457DRAFT_138877</name>
</gene>
<proteinExistence type="predicted"/>
<evidence type="ECO:0000313" key="2">
    <source>
        <dbReference type="EMBL" id="OAQ28201.1"/>
    </source>
</evidence>
<dbReference type="AlphaFoldDB" id="A0A197JUU1"/>
<feature type="non-terminal residue" evidence="2">
    <location>
        <position position="1"/>
    </location>
</feature>
<reference evidence="2 3" key="1">
    <citation type="submission" date="2016-05" db="EMBL/GenBank/DDBJ databases">
        <title>Genome sequencing reveals origins of a unique bacterial endosymbiosis in the earliest lineages of terrestrial Fungi.</title>
        <authorList>
            <consortium name="DOE Joint Genome Institute"/>
            <person name="Uehling J."/>
            <person name="Gryganskyi A."/>
            <person name="Hameed K."/>
            <person name="Tschaplinski T."/>
            <person name="Misztal P."/>
            <person name="Wu S."/>
            <person name="Desiro A."/>
            <person name="Vande Pol N."/>
            <person name="Du Z.-Y."/>
            <person name="Zienkiewicz A."/>
            <person name="Zienkiewicz K."/>
            <person name="Morin E."/>
            <person name="Tisserant E."/>
            <person name="Splivallo R."/>
            <person name="Hainaut M."/>
            <person name="Henrissat B."/>
            <person name="Ohm R."/>
            <person name="Kuo A."/>
            <person name="Yan J."/>
            <person name="Lipzen A."/>
            <person name="Nolan M."/>
            <person name="Labutti K."/>
            <person name="Barry K."/>
            <person name="Goldstein A."/>
            <person name="Labbe J."/>
            <person name="Schadt C."/>
            <person name="Tuskan G."/>
            <person name="Grigoriev I."/>
            <person name="Martin F."/>
            <person name="Vilgalys R."/>
            <person name="Bonito G."/>
        </authorList>
    </citation>
    <scope>NUCLEOTIDE SEQUENCE [LARGE SCALE GENOMIC DNA]</scope>
    <source>
        <strain evidence="2 3">AG-77</strain>
    </source>
</reference>
<evidence type="ECO:0000256" key="1">
    <source>
        <dbReference type="SAM" id="MobiDB-lite"/>
    </source>
</evidence>
<protein>
    <submittedName>
        <fullName evidence="2">Uncharacterized protein</fullName>
    </submittedName>
</protein>
<evidence type="ECO:0000313" key="3">
    <source>
        <dbReference type="Proteomes" id="UP000078512"/>
    </source>
</evidence>
<accession>A0A197JUU1</accession>
<sequence length="56" mass="6498">VVLVKEQVVVLVNGAGGCIDEVSRFLRQECDERKQARRMGRETGMMNERKKMTKWT</sequence>
<dbReference type="EMBL" id="KV442050">
    <property type="protein sequence ID" value="OAQ28201.1"/>
    <property type="molecule type" value="Genomic_DNA"/>
</dbReference>
<organism evidence="2 3">
    <name type="scientific">Linnemannia elongata AG-77</name>
    <dbReference type="NCBI Taxonomy" id="1314771"/>
    <lineage>
        <taxon>Eukaryota</taxon>
        <taxon>Fungi</taxon>
        <taxon>Fungi incertae sedis</taxon>
        <taxon>Mucoromycota</taxon>
        <taxon>Mortierellomycotina</taxon>
        <taxon>Mortierellomycetes</taxon>
        <taxon>Mortierellales</taxon>
        <taxon>Mortierellaceae</taxon>
        <taxon>Linnemannia</taxon>
    </lineage>
</organism>
<name>A0A197JUU1_9FUNG</name>
<keyword evidence="3" id="KW-1185">Reference proteome</keyword>
<feature type="region of interest" description="Disordered" evidence="1">
    <location>
        <begin position="36"/>
        <end position="56"/>
    </location>
</feature>
<dbReference type="Proteomes" id="UP000078512">
    <property type="component" value="Unassembled WGS sequence"/>
</dbReference>